<reference evidence="4" key="1">
    <citation type="journal article" date="2020" name="Stud. Mycol.">
        <title>101 Dothideomycetes genomes: A test case for predicting lifestyles and emergence of pathogens.</title>
        <authorList>
            <person name="Haridas S."/>
            <person name="Albert R."/>
            <person name="Binder M."/>
            <person name="Bloem J."/>
            <person name="LaButti K."/>
            <person name="Salamov A."/>
            <person name="Andreopoulos B."/>
            <person name="Baker S."/>
            <person name="Barry K."/>
            <person name="Bills G."/>
            <person name="Bluhm B."/>
            <person name="Cannon C."/>
            <person name="Castanera R."/>
            <person name="Culley D."/>
            <person name="Daum C."/>
            <person name="Ezra D."/>
            <person name="Gonzalez J."/>
            <person name="Henrissat B."/>
            <person name="Kuo A."/>
            <person name="Liang C."/>
            <person name="Lipzen A."/>
            <person name="Lutzoni F."/>
            <person name="Magnuson J."/>
            <person name="Mondo S."/>
            <person name="Nolan M."/>
            <person name="Ohm R."/>
            <person name="Pangilinan J."/>
            <person name="Park H.-J."/>
            <person name="Ramirez L."/>
            <person name="Alfaro M."/>
            <person name="Sun H."/>
            <person name="Tritt A."/>
            <person name="Yoshinaga Y."/>
            <person name="Zwiers L.-H."/>
            <person name="Turgeon B."/>
            <person name="Goodwin S."/>
            <person name="Spatafora J."/>
            <person name="Crous P."/>
            <person name="Grigoriev I."/>
        </authorList>
    </citation>
    <scope>NUCLEOTIDE SEQUENCE [LARGE SCALE GENOMIC DNA]</scope>
    <source>
        <strain evidence="4">CBS 304.66</strain>
    </source>
</reference>
<feature type="compositionally biased region" description="Polar residues" evidence="1">
    <location>
        <begin position="1"/>
        <end position="16"/>
    </location>
</feature>
<organism evidence="3 4">
    <name type="scientific">Lojkania enalia</name>
    <dbReference type="NCBI Taxonomy" id="147567"/>
    <lineage>
        <taxon>Eukaryota</taxon>
        <taxon>Fungi</taxon>
        <taxon>Dikarya</taxon>
        <taxon>Ascomycota</taxon>
        <taxon>Pezizomycotina</taxon>
        <taxon>Dothideomycetes</taxon>
        <taxon>Pleosporomycetidae</taxon>
        <taxon>Pleosporales</taxon>
        <taxon>Pleosporales incertae sedis</taxon>
        <taxon>Lojkania</taxon>
    </lineage>
</organism>
<feature type="region of interest" description="Disordered" evidence="1">
    <location>
        <begin position="1"/>
        <end position="154"/>
    </location>
</feature>
<dbReference type="InterPro" id="IPR046797">
    <property type="entry name" value="PDDEXK_12"/>
</dbReference>
<dbReference type="Proteomes" id="UP000800093">
    <property type="component" value="Unassembled WGS sequence"/>
</dbReference>
<sequence length="316" mass="34633">MATTPPLSPSIGATKTSRVEGWIRQLSKPASGRTNDLSPPSTPENGPSLKRKRVTSASVTYTMSTRTTSPKRPRRDTDTEVLPSHSVSAAGAASNASALMLNERITFSPPSSQAGTRSPRRADSPSRDNIAVLASASPPTITEPSSGLKTPPPRRVRDVMEQLEDGLDSGWIPGWLREPIEEDQDFGYQRIERHAWEQSTARGLSDPDVSGEERERLAYVLRKVKKIWLNARVCQSRGRDENAWCMDVIQPLVKLAMRLEGEEKFWLQSIPRPSLLNSFPPSPTSLENPASSIAKPTSHSPSPICSPQASKTYTIA</sequence>
<dbReference type="OrthoDB" id="4161186at2759"/>
<keyword evidence="4" id="KW-1185">Reference proteome</keyword>
<feature type="domain" description="PD-(D/E)XK nuclease-like" evidence="2">
    <location>
        <begin position="189"/>
        <end position="269"/>
    </location>
</feature>
<feature type="compositionally biased region" description="Polar residues" evidence="1">
    <location>
        <begin position="137"/>
        <end position="148"/>
    </location>
</feature>
<feature type="region of interest" description="Disordered" evidence="1">
    <location>
        <begin position="278"/>
        <end position="316"/>
    </location>
</feature>
<dbReference type="Pfam" id="PF20516">
    <property type="entry name" value="PDDEXK_12"/>
    <property type="match status" value="1"/>
</dbReference>
<evidence type="ECO:0000256" key="1">
    <source>
        <dbReference type="SAM" id="MobiDB-lite"/>
    </source>
</evidence>
<feature type="compositionally biased region" description="Polar residues" evidence="1">
    <location>
        <begin position="32"/>
        <end position="45"/>
    </location>
</feature>
<comment type="caution">
    <text evidence="3">The sequence shown here is derived from an EMBL/GenBank/DDBJ whole genome shotgun (WGS) entry which is preliminary data.</text>
</comment>
<protein>
    <recommendedName>
        <fullName evidence="2">PD-(D/E)XK nuclease-like domain-containing protein</fullName>
    </recommendedName>
</protein>
<gene>
    <name evidence="3" type="ORF">CC78DRAFT_143219</name>
</gene>
<evidence type="ECO:0000259" key="2">
    <source>
        <dbReference type="Pfam" id="PF20516"/>
    </source>
</evidence>
<evidence type="ECO:0000313" key="4">
    <source>
        <dbReference type="Proteomes" id="UP000800093"/>
    </source>
</evidence>
<dbReference type="AlphaFoldDB" id="A0A9P4K0Z3"/>
<feature type="compositionally biased region" description="Low complexity" evidence="1">
    <location>
        <begin position="84"/>
        <end position="98"/>
    </location>
</feature>
<accession>A0A9P4K0Z3</accession>
<evidence type="ECO:0000313" key="3">
    <source>
        <dbReference type="EMBL" id="KAF2258175.1"/>
    </source>
</evidence>
<dbReference type="EMBL" id="ML986777">
    <property type="protein sequence ID" value="KAF2258175.1"/>
    <property type="molecule type" value="Genomic_DNA"/>
</dbReference>
<proteinExistence type="predicted"/>
<name>A0A9P4K0Z3_9PLEO</name>